<reference evidence="1 2" key="1">
    <citation type="submission" date="2020-03" db="EMBL/GenBank/DDBJ databases">
        <authorList>
            <person name="Sun Q."/>
        </authorList>
    </citation>
    <scope>NUCLEOTIDE SEQUENCE [LARGE SCALE GENOMIC DNA]</scope>
    <source>
        <strain evidence="1 2">JC162</strain>
    </source>
</reference>
<proteinExistence type="predicted"/>
<name>A0A848E8X2_9PROT</name>
<accession>A0A848E8X2</accession>
<dbReference type="AlphaFoldDB" id="A0A848E8X2"/>
<dbReference type="EMBL" id="JABBKX010000001">
    <property type="protein sequence ID" value="NMJ39923.1"/>
    <property type="molecule type" value="Genomic_DNA"/>
</dbReference>
<gene>
    <name evidence="1" type="ORF">GWK16_01625</name>
</gene>
<evidence type="ECO:0000313" key="2">
    <source>
        <dbReference type="Proteomes" id="UP000548582"/>
    </source>
</evidence>
<organism evidence="1 2">
    <name type="scientific">Neoroseomonas marina</name>
    <dbReference type="NCBI Taxonomy" id="1232220"/>
    <lineage>
        <taxon>Bacteria</taxon>
        <taxon>Pseudomonadati</taxon>
        <taxon>Pseudomonadota</taxon>
        <taxon>Alphaproteobacteria</taxon>
        <taxon>Acetobacterales</taxon>
        <taxon>Acetobacteraceae</taxon>
        <taxon>Neoroseomonas</taxon>
    </lineage>
</organism>
<dbReference type="RefSeq" id="WP_170052224.1">
    <property type="nucleotide sequence ID" value="NZ_JABBKX010000001.1"/>
</dbReference>
<keyword evidence="2" id="KW-1185">Reference proteome</keyword>
<evidence type="ECO:0000313" key="1">
    <source>
        <dbReference type="EMBL" id="NMJ39923.1"/>
    </source>
</evidence>
<protein>
    <recommendedName>
        <fullName evidence="3">Mannosyl-glycoprotein endo-beta-N-acetylglucosamidase-like domain-containing protein</fullName>
    </recommendedName>
</protein>
<dbReference type="Gene3D" id="1.10.530.10">
    <property type="match status" value="1"/>
</dbReference>
<evidence type="ECO:0008006" key="3">
    <source>
        <dbReference type="Google" id="ProtNLM"/>
    </source>
</evidence>
<comment type="caution">
    <text evidence="1">The sequence shown here is derived from an EMBL/GenBank/DDBJ whole genome shotgun (WGS) entry which is preliminary data.</text>
</comment>
<dbReference type="Proteomes" id="UP000548582">
    <property type="component" value="Unassembled WGS sequence"/>
</dbReference>
<sequence length="181" mass="19708">MAKEAPPPHVRRAFAEQLYKECGYDIMSMSLPVSGVIGMACLESGFGTSAHYRDYNILFGITAPYKDGWDLPGCKVRGTEWVYLPTQAIKDGPIVQDRFCIAPTLKGAFAIFRGLIENHPMLKSASGKAALKATANDPAAFAKVMATRCLFGAGNAVEYPKTVLKIIDQENLRRFDSGTIA</sequence>